<dbReference type="Proteomes" id="UP001152798">
    <property type="component" value="Chromosome 1"/>
</dbReference>
<dbReference type="GO" id="GO:0004560">
    <property type="term" value="F:alpha-L-fucosidase activity"/>
    <property type="evidence" value="ECO:0007669"/>
    <property type="project" value="UniProtKB-EC"/>
</dbReference>
<dbReference type="GO" id="GO:0006004">
    <property type="term" value="P:fucose metabolic process"/>
    <property type="evidence" value="ECO:0007669"/>
    <property type="project" value="InterPro"/>
</dbReference>
<dbReference type="PANTHER" id="PTHR10030:SF37">
    <property type="entry name" value="ALPHA-L-FUCOSIDASE-RELATED"/>
    <property type="match status" value="1"/>
</dbReference>
<sequence>MRREALLGVFCYYFYSVNGLAIVTSNERKCDDSSQNNSKSYTAPIQVSKNYEPNWTSLETRPLPDWFDKAKIGVFIHWGVYSVPSFSSEWFWMLWKGNPSPNPSAQKKILKYMSDNYKPDFSYQDFATQFTADLFDPVEWASLIEASGAKYVVFTSKHHDGYAMWPSNYSYSWNSVDVGPHRDINAQLAKAIHEHTKMRFGLYYSLYEWFHPLYLIDKSKNFTTQAFVDYKIVPEMKELVNRYKPEIIWSDGEWEASSKYWKAEEFLAWLYNESPVRETVVVNDRWGQETLCKHGGYFTCADRFIPGKLLGRKWENALTIDKGSWGYSRLSPIINYLTTQQLIDIIVQTVAFGGNVLINVGPTKSGKISPIYQERLIDVGKWLKVNGEAIYESSPWNACQNDINHPHIWYTTKNDGKELYIIFLRWPKTGFLYLSCLEKTDDSENTMLGLPDVKIKGILTDEGIYKIILPNKELIETDWGWTIKMSIKLKDG</sequence>
<dbReference type="InterPro" id="IPR057739">
    <property type="entry name" value="Glyco_hydro_29_N"/>
</dbReference>
<dbReference type="GO" id="GO:0005764">
    <property type="term" value="C:lysosome"/>
    <property type="evidence" value="ECO:0007669"/>
    <property type="project" value="TreeGrafter"/>
</dbReference>
<dbReference type="AlphaFoldDB" id="A0A9P0H1W7"/>
<evidence type="ECO:0000256" key="4">
    <source>
        <dbReference type="ARBA" id="ARBA00022729"/>
    </source>
</evidence>
<keyword evidence="7" id="KW-0326">Glycosidase</keyword>
<keyword evidence="14" id="KW-1185">Reference proteome</keyword>
<keyword evidence="4 10" id="KW-0732">Signal</keyword>
<dbReference type="InterPro" id="IPR000933">
    <property type="entry name" value="Glyco_hydro_29"/>
</dbReference>
<feature type="domain" description="Glycoside hydrolase family 29 N-terminal" evidence="11">
    <location>
        <begin position="45"/>
        <end position="388"/>
    </location>
</feature>
<dbReference type="InterPro" id="IPR013780">
    <property type="entry name" value="Glyco_hydro_b"/>
</dbReference>
<evidence type="ECO:0000313" key="14">
    <source>
        <dbReference type="Proteomes" id="UP001152798"/>
    </source>
</evidence>
<dbReference type="Gene3D" id="3.20.20.80">
    <property type="entry name" value="Glycosidases"/>
    <property type="match status" value="1"/>
</dbReference>
<dbReference type="Pfam" id="PF16757">
    <property type="entry name" value="Fucosidase_C"/>
    <property type="match status" value="1"/>
</dbReference>
<protein>
    <recommendedName>
        <fullName evidence="8">Putative alpha-L-fucosidase</fullName>
        <ecNumber evidence="3">3.2.1.51</ecNumber>
    </recommendedName>
    <alternativeName>
        <fullName evidence="9">Alpha-L-fucoside fucohydrolase</fullName>
    </alternativeName>
</protein>
<evidence type="ECO:0000256" key="9">
    <source>
        <dbReference type="ARBA" id="ARBA00081661"/>
    </source>
</evidence>
<dbReference type="Pfam" id="PF01120">
    <property type="entry name" value="Alpha_L_fucos"/>
    <property type="match status" value="1"/>
</dbReference>
<evidence type="ECO:0000256" key="10">
    <source>
        <dbReference type="SAM" id="SignalP"/>
    </source>
</evidence>
<name>A0A9P0H1W7_NEZVI</name>
<proteinExistence type="inferred from homology"/>
<evidence type="ECO:0000259" key="12">
    <source>
        <dbReference type="Pfam" id="PF16757"/>
    </source>
</evidence>
<evidence type="ECO:0000256" key="3">
    <source>
        <dbReference type="ARBA" id="ARBA00012662"/>
    </source>
</evidence>
<gene>
    <name evidence="13" type="ORF">NEZAVI_LOCUS1461</name>
</gene>
<keyword evidence="5" id="KW-0378">Hydrolase</keyword>
<comment type="similarity">
    <text evidence="2">Belongs to the glycosyl hydrolase 29 family.</text>
</comment>
<evidence type="ECO:0000313" key="13">
    <source>
        <dbReference type="EMBL" id="CAH1390225.1"/>
    </source>
</evidence>
<dbReference type="Gene3D" id="2.60.40.1180">
    <property type="entry name" value="Golgi alpha-mannosidase II"/>
    <property type="match status" value="1"/>
</dbReference>
<evidence type="ECO:0000256" key="1">
    <source>
        <dbReference type="ARBA" id="ARBA00004071"/>
    </source>
</evidence>
<dbReference type="InterPro" id="IPR017853">
    <property type="entry name" value="GH"/>
</dbReference>
<reference evidence="13" key="1">
    <citation type="submission" date="2022-01" db="EMBL/GenBank/DDBJ databases">
        <authorList>
            <person name="King R."/>
        </authorList>
    </citation>
    <scope>NUCLEOTIDE SEQUENCE</scope>
</reference>
<evidence type="ECO:0000256" key="5">
    <source>
        <dbReference type="ARBA" id="ARBA00022801"/>
    </source>
</evidence>
<feature type="chain" id="PRO_5040376275" description="Putative alpha-L-fucosidase" evidence="10">
    <location>
        <begin position="20"/>
        <end position="492"/>
    </location>
</feature>
<dbReference type="SMART" id="SM00812">
    <property type="entry name" value="Alpha_L_fucos"/>
    <property type="match status" value="1"/>
</dbReference>
<feature type="signal peptide" evidence="10">
    <location>
        <begin position="1"/>
        <end position="19"/>
    </location>
</feature>
<dbReference type="PRINTS" id="PR00741">
    <property type="entry name" value="GLHYDRLASE29"/>
</dbReference>
<dbReference type="InterPro" id="IPR031919">
    <property type="entry name" value="Fucosidase_C"/>
</dbReference>
<dbReference type="EMBL" id="OV725077">
    <property type="protein sequence ID" value="CAH1390225.1"/>
    <property type="molecule type" value="Genomic_DNA"/>
</dbReference>
<dbReference type="EC" id="3.2.1.51" evidence="3"/>
<dbReference type="FunFam" id="3.20.20.80:FF:000027">
    <property type="entry name" value="Alpha-L-fucosidase"/>
    <property type="match status" value="1"/>
</dbReference>
<evidence type="ECO:0000259" key="11">
    <source>
        <dbReference type="Pfam" id="PF01120"/>
    </source>
</evidence>
<dbReference type="InterPro" id="IPR016286">
    <property type="entry name" value="FUC_metazoa-typ"/>
</dbReference>
<comment type="function">
    <text evidence="1">Alpha-L-fucosidase is responsible for hydrolyzing the alpha-1,6-linked fucose joined to the reducing-end N-acetylglucosamine of the carbohydrate moieties of glycoproteins.</text>
</comment>
<dbReference type="SUPFAM" id="SSF51445">
    <property type="entry name" value="(Trans)glycosidases"/>
    <property type="match status" value="1"/>
</dbReference>
<dbReference type="PANTHER" id="PTHR10030">
    <property type="entry name" value="ALPHA-L-FUCOSIDASE"/>
    <property type="match status" value="1"/>
</dbReference>
<evidence type="ECO:0000256" key="2">
    <source>
        <dbReference type="ARBA" id="ARBA00007951"/>
    </source>
</evidence>
<evidence type="ECO:0000256" key="6">
    <source>
        <dbReference type="ARBA" id="ARBA00023180"/>
    </source>
</evidence>
<dbReference type="GO" id="GO:0016139">
    <property type="term" value="P:glycoside catabolic process"/>
    <property type="evidence" value="ECO:0007669"/>
    <property type="project" value="TreeGrafter"/>
</dbReference>
<keyword evidence="6" id="KW-0325">Glycoprotein</keyword>
<evidence type="ECO:0000256" key="8">
    <source>
        <dbReference type="ARBA" id="ARBA00074133"/>
    </source>
</evidence>
<evidence type="ECO:0000256" key="7">
    <source>
        <dbReference type="ARBA" id="ARBA00023295"/>
    </source>
</evidence>
<accession>A0A9P0H1W7</accession>
<dbReference type="OrthoDB" id="6039950at2759"/>
<organism evidence="13 14">
    <name type="scientific">Nezara viridula</name>
    <name type="common">Southern green stink bug</name>
    <name type="synonym">Cimex viridulus</name>
    <dbReference type="NCBI Taxonomy" id="85310"/>
    <lineage>
        <taxon>Eukaryota</taxon>
        <taxon>Metazoa</taxon>
        <taxon>Ecdysozoa</taxon>
        <taxon>Arthropoda</taxon>
        <taxon>Hexapoda</taxon>
        <taxon>Insecta</taxon>
        <taxon>Pterygota</taxon>
        <taxon>Neoptera</taxon>
        <taxon>Paraneoptera</taxon>
        <taxon>Hemiptera</taxon>
        <taxon>Heteroptera</taxon>
        <taxon>Panheteroptera</taxon>
        <taxon>Pentatomomorpha</taxon>
        <taxon>Pentatomoidea</taxon>
        <taxon>Pentatomidae</taxon>
        <taxon>Pentatominae</taxon>
        <taxon>Nezara</taxon>
    </lineage>
</organism>
<feature type="domain" description="Alpha-L-fucosidase C-terminal" evidence="12">
    <location>
        <begin position="400"/>
        <end position="485"/>
    </location>
</feature>